<evidence type="ECO:0000313" key="2">
    <source>
        <dbReference type="EMBL" id="SVA21202.1"/>
    </source>
</evidence>
<reference evidence="2" key="1">
    <citation type="submission" date="2018-05" db="EMBL/GenBank/DDBJ databases">
        <authorList>
            <person name="Lanie J.A."/>
            <person name="Ng W.-L."/>
            <person name="Kazmierczak K.M."/>
            <person name="Andrzejewski T.M."/>
            <person name="Davidsen T.M."/>
            <person name="Wayne K.J."/>
            <person name="Tettelin H."/>
            <person name="Glass J.I."/>
            <person name="Rusch D."/>
            <person name="Podicherti R."/>
            <person name="Tsui H.-C.T."/>
            <person name="Winkler M.E."/>
        </authorList>
    </citation>
    <scope>NUCLEOTIDE SEQUENCE</scope>
</reference>
<evidence type="ECO:0000256" key="1">
    <source>
        <dbReference type="SAM" id="Phobius"/>
    </source>
</evidence>
<evidence type="ECO:0008006" key="3">
    <source>
        <dbReference type="Google" id="ProtNLM"/>
    </source>
</evidence>
<sequence length="160" mass="18441">MKNKLAKYIGLPVLAVIFILGIAYFFRTDPIMMISGKVLSGEEVAYPNDWLFTNEYKTVKVETNPENPHSVTTLCFIRDGKLIIPAQEGHTKKWPQYVLKDNRVRIKVGNYIYPVRLQLTEKDANIRELGQFIAMKFPDREPPKPGEGPKNIWLFEVSSR</sequence>
<organism evidence="2">
    <name type="scientific">marine metagenome</name>
    <dbReference type="NCBI Taxonomy" id="408172"/>
    <lineage>
        <taxon>unclassified sequences</taxon>
        <taxon>metagenomes</taxon>
        <taxon>ecological metagenomes</taxon>
    </lineage>
</organism>
<keyword evidence="1" id="KW-0812">Transmembrane</keyword>
<dbReference type="AlphaFoldDB" id="A0A381TYZ4"/>
<keyword evidence="1" id="KW-1133">Transmembrane helix</keyword>
<feature type="transmembrane region" description="Helical" evidence="1">
    <location>
        <begin position="6"/>
        <end position="26"/>
    </location>
</feature>
<accession>A0A381TYZ4</accession>
<name>A0A381TYZ4_9ZZZZ</name>
<proteinExistence type="predicted"/>
<keyword evidence="1" id="KW-0472">Membrane</keyword>
<dbReference type="EMBL" id="UINC01005418">
    <property type="protein sequence ID" value="SVA21202.1"/>
    <property type="molecule type" value="Genomic_DNA"/>
</dbReference>
<protein>
    <recommendedName>
        <fullName evidence="3">DUF385 domain-containing protein</fullName>
    </recommendedName>
</protein>
<gene>
    <name evidence="2" type="ORF">METZ01_LOCUS74056</name>
</gene>